<dbReference type="Gene3D" id="1.20.120.940">
    <property type="entry name" value="Putative aromatic acid exporter, C-terminal domain"/>
    <property type="match status" value="1"/>
</dbReference>
<sequence length="321" mass="37070">MRIGLRTVKTALSAALALLVASQLQLLYPTAAAIIALLSLTNTKHSSLITGISRLFSLALATAIAYLCFTFIGFNAVAFGVYLLLFIPSAVYFKLSEGISVSSVLVTHYLIEQDLSWQLITNEFALMILGVGFALLFNLYMPNREEKVRENQLIIESLFKNILEKMADSLAEPESETHLLKDCLQIHDFIQKSSHEAQLLMENHWLARDSYYLDYFQMRRLQSNFLKDMLQLLEKTTIEPLQSKQIRDILLYTADHFVEENDGQTNLNKIAEVYESYRTMPLPQTREEFENRARLFHFLQLFEAFMEIKADFYTQHQEERL</sequence>
<reference evidence="8" key="1">
    <citation type="submission" date="2023-03" db="EMBL/GenBank/DDBJ databases">
        <authorList>
            <person name="Shen W."/>
            <person name="Cai J."/>
        </authorList>
    </citation>
    <scope>NUCLEOTIDE SEQUENCE</scope>
    <source>
        <strain evidence="8">B226-2</strain>
    </source>
</reference>
<organism evidence="8 9">
    <name type="scientific">Enterococcus asini</name>
    <dbReference type="NCBI Taxonomy" id="57732"/>
    <lineage>
        <taxon>Bacteria</taxon>
        <taxon>Bacillati</taxon>
        <taxon>Bacillota</taxon>
        <taxon>Bacilli</taxon>
        <taxon>Lactobacillales</taxon>
        <taxon>Enterococcaceae</taxon>
        <taxon>Enterococcus</taxon>
    </lineage>
</organism>
<evidence type="ECO:0000259" key="7">
    <source>
        <dbReference type="Pfam" id="PF11728"/>
    </source>
</evidence>
<evidence type="ECO:0000256" key="5">
    <source>
        <dbReference type="ARBA" id="ARBA00023136"/>
    </source>
</evidence>
<comment type="caution">
    <text evidence="8">The sequence shown here is derived from an EMBL/GenBank/DDBJ whole genome shotgun (WGS) entry which is preliminary data.</text>
</comment>
<dbReference type="EMBL" id="JARQBJ010000006">
    <property type="protein sequence ID" value="MDT2811192.1"/>
    <property type="molecule type" value="Genomic_DNA"/>
</dbReference>
<dbReference type="Proteomes" id="UP001256711">
    <property type="component" value="Unassembled WGS sequence"/>
</dbReference>
<keyword evidence="4 6" id="KW-1133">Transmembrane helix</keyword>
<keyword evidence="5 6" id="KW-0472">Membrane</keyword>
<dbReference type="GO" id="GO:0005886">
    <property type="term" value="C:plasma membrane"/>
    <property type="evidence" value="ECO:0007669"/>
    <property type="project" value="UniProtKB-SubCell"/>
</dbReference>
<feature type="domain" description="Putative aromatic acid exporter C-terminal" evidence="7">
    <location>
        <begin position="145"/>
        <end position="309"/>
    </location>
</feature>
<dbReference type="Pfam" id="PF06081">
    <property type="entry name" value="ArAE_1"/>
    <property type="match status" value="1"/>
</dbReference>
<protein>
    <submittedName>
        <fullName evidence="8">Aromatic acid exporter family protein</fullName>
    </submittedName>
</protein>
<keyword evidence="3 6" id="KW-0812">Transmembrane</keyword>
<dbReference type="PANTHER" id="PTHR40064:SF1">
    <property type="entry name" value="MEMBRANE PROTEIN"/>
    <property type="match status" value="1"/>
</dbReference>
<evidence type="ECO:0000256" key="6">
    <source>
        <dbReference type="SAM" id="Phobius"/>
    </source>
</evidence>
<comment type="subcellular location">
    <subcellularLocation>
        <location evidence="1">Cell membrane</location>
        <topology evidence="1">Multi-pass membrane protein</topology>
    </subcellularLocation>
</comment>
<evidence type="ECO:0000256" key="3">
    <source>
        <dbReference type="ARBA" id="ARBA00022692"/>
    </source>
</evidence>
<name>A0AAW8U1V5_9ENTE</name>
<dbReference type="InterPro" id="IPR052984">
    <property type="entry name" value="UPF0421"/>
</dbReference>
<accession>A0AAW8U1V5</accession>
<evidence type="ECO:0000256" key="2">
    <source>
        <dbReference type="ARBA" id="ARBA00022475"/>
    </source>
</evidence>
<keyword evidence="2" id="KW-1003">Cell membrane</keyword>
<evidence type="ECO:0000256" key="1">
    <source>
        <dbReference type="ARBA" id="ARBA00004651"/>
    </source>
</evidence>
<gene>
    <name evidence="8" type="ORF">P7H43_11945</name>
</gene>
<evidence type="ECO:0000313" key="9">
    <source>
        <dbReference type="Proteomes" id="UP001256711"/>
    </source>
</evidence>
<proteinExistence type="predicted"/>
<evidence type="ECO:0000256" key="4">
    <source>
        <dbReference type="ARBA" id="ARBA00022989"/>
    </source>
</evidence>
<feature type="transmembrane region" description="Helical" evidence="6">
    <location>
        <begin position="117"/>
        <end position="140"/>
    </location>
</feature>
<dbReference type="InterPro" id="IPR021062">
    <property type="entry name" value="ArAE_1_C"/>
</dbReference>
<dbReference type="RefSeq" id="WP_311835768.1">
    <property type="nucleotide sequence ID" value="NZ_JARQBJ010000006.1"/>
</dbReference>
<dbReference type="PANTHER" id="PTHR40064">
    <property type="entry name" value="MEMBRANE PROTEIN-RELATED"/>
    <property type="match status" value="1"/>
</dbReference>
<evidence type="ECO:0000313" key="8">
    <source>
        <dbReference type="EMBL" id="MDT2811192.1"/>
    </source>
</evidence>
<dbReference type="Pfam" id="PF11728">
    <property type="entry name" value="ArAE_1_C"/>
    <property type="match status" value="1"/>
</dbReference>
<dbReference type="AlphaFoldDB" id="A0AAW8U1V5"/>
<dbReference type="InterPro" id="IPR010343">
    <property type="entry name" value="ArAE_1"/>
</dbReference>
<dbReference type="InterPro" id="IPR038323">
    <property type="entry name" value="ArAE_1_C_sf"/>
</dbReference>
<feature type="transmembrane region" description="Helical" evidence="6">
    <location>
        <begin position="56"/>
        <end position="84"/>
    </location>
</feature>